<sequence length="187" mass="20348">MLRPVRITPPDWAPIKVEEAKLFLRVDGAEEDALIEGLIAAAVDHLDGRSGILGRCMVTQVWRYQAQCLHAQFDFDMPGATAATVRFVDATGETQAVTLPNDRLVETVRGSSLIVSDADPLAAWRGPAMIDATFGTAVDDVPPALVQAVRMLVAHWYANREAVVTRSAAPLPLGVQMLIAPYRWMSV</sequence>
<protein>
    <recommendedName>
        <fullName evidence="3">Phage gp6-like head-tail connector protein</fullName>
    </recommendedName>
</protein>
<dbReference type="InterPro" id="IPR011738">
    <property type="entry name" value="Phage_CHP"/>
</dbReference>
<dbReference type="OrthoDB" id="8452228at2"/>
<dbReference type="NCBIfam" id="TIGR01560">
    <property type="entry name" value="put_DNA_pack"/>
    <property type="match status" value="2"/>
</dbReference>
<evidence type="ECO:0000313" key="2">
    <source>
        <dbReference type="Proteomes" id="UP000183987"/>
    </source>
</evidence>
<organism evidence="1 2">
    <name type="scientific">Loktanella atrilutea</name>
    <dbReference type="NCBI Taxonomy" id="366533"/>
    <lineage>
        <taxon>Bacteria</taxon>
        <taxon>Pseudomonadati</taxon>
        <taxon>Pseudomonadota</taxon>
        <taxon>Alphaproteobacteria</taxon>
        <taxon>Rhodobacterales</taxon>
        <taxon>Roseobacteraceae</taxon>
        <taxon>Loktanella</taxon>
    </lineage>
</organism>
<dbReference type="NCBIfam" id="TIGR02215">
    <property type="entry name" value="phage_chp_gp8"/>
    <property type="match status" value="1"/>
</dbReference>
<reference evidence="2" key="1">
    <citation type="submission" date="2016-11" db="EMBL/GenBank/DDBJ databases">
        <authorList>
            <person name="Varghese N."/>
            <person name="Submissions S."/>
        </authorList>
    </citation>
    <scope>NUCLEOTIDE SEQUENCE [LARGE SCALE GENOMIC DNA]</scope>
    <source>
        <strain evidence="2">DSM 29326</strain>
    </source>
</reference>
<keyword evidence="2" id="KW-1185">Reference proteome</keyword>
<accession>A0A1M5DKK8</accession>
<dbReference type="CDD" id="cd08054">
    <property type="entry name" value="gp6"/>
    <property type="match status" value="1"/>
</dbReference>
<dbReference type="InterPro" id="IPR006450">
    <property type="entry name" value="Phage_HK97_gp6-like"/>
</dbReference>
<evidence type="ECO:0008006" key="3">
    <source>
        <dbReference type="Google" id="ProtNLM"/>
    </source>
</evidence>
<dbReference type="STRING" id="366533.SAMN05444339_11033"/>
<dbReference type="EMBL" id="FQUE01000010">
    <property type="protein sequence ID" value="SHF67435.1"/>
    <property type="molecule type" value="Genomic_DNA"/>
</dbReference>
<evidence type="ECO:0000313" key="1">
    <source>
        <dbReference type="EMBL" id="SHF67435.1"/>
    </source>
</evidence>
<name>A0A1M5DKK8_LOKAT</name>
<dbReference type="Gene3D" id="1.10.3230.30">
    <property type="entry name" value="Phage gp6-like head-tail connector protein"/>
    <property type="match status" value="1"/>
</dbReference>
<dbReference type="InterPro" id="IPR021146">
    <property type="entry name" value="Phage_gp6-like_head-tail"/>
</dbReference>
<gene>
    <name evidence="1" type="ORF">SAMN05444339_11033</name>
</gene>
<dbReference type="Pfam" id="PF05135">
    <property type="entry name" value="Phage_connect_1"/>
    <property type="match status" value="1"/>
</dbReference>
<proteinExistence type="predicted"/>
<dbReference type="RefSeq" id="WP_072858354.1">
    <property type="nucleotide sequence ID" value="NZ_FQUE01000010.1"/>
</dbReference>
<dbReference type="Proteomes" id="UP000183987">
    <property type="component" value="Unassembled WGS sequence"/>
</dbReference>
<dbReference type="AlphaFoldDB" id="A0A1M5DKK8"/>